<dbReference type="InterPro" id="IPR006073">
    <property type="entry name" value="GTP-bd"/>
</dbReference>
<dbReference type="EMBL" id="BARV01040419">
    <property type="protein sequence ID" value="GAI53823.1"/>
    <property type="molecule type" value="Genomic_DNA"/>
</dbReference>
<dbReference type="GO" id="GO:0043022">
    <property type="term" value="F:ribosome binding"/>
    <property type="evidence" value="ECO:0007669"/>
    <property type="project" value="TreeGrafter"/>
</dbReference>
<evidence type="ECO:0000313" key="2">
    <source>
        <dbReference type="EMBL" id="GAI53823.1"/>
    </source>
</evidence>
<dbReference type="GO" id="GO:0005525">
    <property type="term" value="F:GTP binding"/>
    <property type="evidence" value="ECO:0007669"/>
    <property type="project" value="InterPro"/>
</dbReference>
<dbReference type="SUPFAM" id="SSF52540">
    <property type="entry name" value="P-loop containing nucleoside triphosphate hydrolases"/>
    <property type="match status" value="1"/>
</dbReference>
<accession>X1PD87</accession>
<reference evidence="2" key="1">
    <citation type="journal article" date="2014" name="Front. Microbiol.">
        <title>High frequency of phylogenetically diverse reductive dehalogenase-homologous genes in deep subseafloor sedimentary metagenomes.</title>
        <authorList>
            <person name="Kawai M."/>
            <person name="Futagami T."/>
            <person name="Toyoda A."/>
            <person name="Takaki Y."/>
            <person name="Nishi S."/>
            <person name="Hori S."/>
            <person name="Arai W."/>
            <person name="Tsubouchi T."/>
            <person name="Morono Y."/>
            <person name="Uchiyama I."/>
            <person name="Ito T."/>
            <person name="Fujiyama A."/>
            <person name="Inagaki F."/>
            <person name="Takami H."/>
        </authorList>
    </citation>
    <scope>NUCLEOTIDE SEQUENCE</scope>
    <source>
        <strain evidence="2">Expedition CK06-06</strain>
    </source>
</reference>
<feature type="domain" description="G" evidence="1">
    <location>
        <begin position="6"/>
        <end position="41"/>
    </location>
</feature>
<name>X1PD87_9ZZZZ</name>
<feature type="non-terminal residue" evidence="2">
    <location>
        <position position="41"/>
    </location>
</feature>
<dbReference type="PANTHER" id="PTHR43834:SF6">
    <property type="entry name" value="GTPASE DER"/>
    <property type="match status" value="1"/>
</dbReference>
<evidence type="ECO:0000259" key="1">
    <source>
        <dbReference type="Pfam" id="PF01926"/>
    </source>
</evidence>
<gene>
    <name evidence="2" type="ORF">S06H3_61587</name>
</gene>
<proteinExistence type="predicted"/>
<protein>
    <recommendedName>
        <fullName evidence="1">G domain-containing protein</fullName>
    </recommendedName>
</protein>
<sequence length="41" mass="4314">MSKPIVAIIGRQNVGKSTLLNRVAGNPIAIVADLPGTTRDR</sequence>
<organism evidence="2">
    <name type="scientific">marine sediment metagenome</name>
    <dbReference type="NCBI Taxonomy" id="412755"/>
    <lineage>
        <taxon>unclassified sequences</taxon>
        <taxon>metagenomes</taxon>
        <taxon>ecological metagenomes</taxon>
    </lineage>
</organism>
<dbReference type="PANTHER" id="PTHR43834">
    <property type="entry name" value="GTPASE DER"/>
    <property type="match status" value="1"/>
</dbReference>
<dbReference type="AlphaFoldDB" id="X1PD87"/>
<dbReference type="Gene3D" id="3.40.50.300">
    <property type="entry name" value="P-loop containing nucleotide triphosphate hydrolases"/>
    <property type="match status" value="1"/>
</dbReference>
<dbReference type="InterPro" id="IPR027417">
    <property type="entry name" value="P-loop_NTPase"/>
</dbReference>
<dbReference type="Pfam" id="PF01926">
    <property type="entry name" value="MMR_HSR1"/>
    <property type="match status" value="1"/>
</dbReference>
<comment type="caution">
    <text evidence="2">The sequence shown here is derived from an EMBL/GenBank/DDBJ whole genome shotgun (WGS) entry which is preliminary data.</text>
</comment>